<keyword evidence="3" id="KW-1185">Reference proteome</keyword>
<protein>
    <submittedName>
        <fullName evidence="2">DUF6118 family protein</fullName>
    </submittedName>
</protein>
<gene>
    <name evidence="2" type="ORF">O0R41_19205</name>
</gene>
<organism evidence="2 3">
    <name type="scientific">Sphingobium naphthae</name>
    <dbReference type="NCBI Taxonomy" id="1886786"/>
    <lineage>
        <taxon>Bacteria</taxon>
        <taxon>Pseudomonadati</taxon>
        <taxon>Pseudomonadota</taxon>
        <taxon>Alphaproteobacteria</taxon>
        <taxon>Sphingomonadales</taxon>
        <taxon>Sphingomonadaceae</taxon>
        <taxon>Sphingobium</taxon>
    </lineage>
</organism>
<dbReference type="Proteomes" id="UP001185984">
    <property type="component" value="Unassembled WGS sequence"/>
</dbReference>
<dbReference type="Pfam" id="PF19613">
    <property type="entry name" value="DUF6118"/>
    <property type="match status" value="1"/>
</dbReference>
<evidence type="ECO:0000256" key="1">
    <source>
        <dbReference type="SAM" id="Phobius"/>
    </source>
</evidence>
<proteinExistence type="predicted"/>
<comment type="caution">
    <text evidence="2">The sequence shown here is derived from an EMBL/GenBank/DDBJ whole genome shotgun (WGS) entry which is preliminary data.</text>
</comment>
<dbReference type="RefSeq" id="WP_317518079.1">
    <property type="nucleotide sequence ID" value="NZ_JAPTHD010000018.1"/>
</dbReference>
<accession>A0ABU4A1U9</accession>
<evidence type="ECO:0000313" key="2">
    <source>
        <dbReference type="EMBL" id="MDV5825736.1"/>
    </source>
</evidence>
<reference evidence="3" key="1">
    <citation type="journal article" date="2022" name="J Environ Chem Eng">
        <title>Biodegradation of petroleum oil using a constructed nonpathogenic and heavy metal-tolerant bacterial consortium isolated from marine sponges.</title>
        <authorList>
            <person name="Dechsakulwatana C."/>
            <person name="Rungsihiranrut A."/>
            <person name="Muangchinda C."/>
            <person name="Ningthoujam R."/>
            <person name="Klankeo P."/>
            <person name="Pinyakong O."/>
        </authorList>
    </citation>
    <scope>NUCLEOTIDE SEQUENCE [LARGE SCALE GENOMIC DNA]</scope>
    <source>
        <strain evidence="3">MO2-4</strain>
    </source>
</reference>
<keyword evidence="1" id="KW-0812">Transmembrane</keyword>
<sequence length="235" mass="25597">MTDDDHEPDAAAEAFEGVRGELARQSDEIALLRRAIEGIAAARDDRPEPADYSETLGQLTKLANATYQRAEILRKAAEEETVARQVAARISGAVAEDRQAVKTAAGELRDATRALQGVTVSARRGDEQNRWLIWMAIGGVVVGMILWAVFAGIVARAMPASWQWPERMAARSLDMPMWEGGQRMMRTAAPDAFANIAAGDRLVTANRVALEACQKRAGRARETVRCTVSIAPLKQ</sequence>
<feature type="transmembrane region" description="Helical" evidence="1">
    <location>
        <begin position="131"/>
        <end position="158"/>
    </location>
</feature>
<evidence type="ECO:0000313" key="3">
    <source>
        <dbReference type="Proteomes" id="UP001185984"/>
    </source>
</evidence>
<keyword evidence="1" id="KW-1133">Transmembrane helix</keyword>
<keyword evidence="1" id="KW-0472">Membrane</keyword>
<name>A0ABU4A1U9_9SPHN</name>
<dbReference type="InterPro" id="IPR046121">
    <property type="entry name" value="DUF6118"/>
</dbReference>
<dbReference type="EMBL" id="JAPTHD010000018">
    <property type="protein sequence ID" value="MDV5825736.1"/>
    <property type="molecule type" value="Genomic_DNA"/>
</dbReference>